<evidence type="ECO:0000313" key="8">
    <source>
        <dbReference type="Proteomes" id="UP000095237"/>
    </source>
</evidence>
<dbReference type="PROSITE" id="PS50267">
    <property type="entry name" value="NA_NEUROTRAN_SYMP_3"/>
    <property type="match status" value="1"/>
</dbReference>
<evidence type="ECO:0000256" key="3">
    <source>
        <dbReference type="ARBA" id="ARBA00022692"/>
    </source>
</evidence>
<dbReference type="GO" id="GO:0016020">
    <property type="term" value="C:membrane"/>
    <property type="evidence" value="ECO:0007669"/>
    <property type="project" value="UniProtKB-SubCell"/>
</dbReference>
<dbReference type="SUPFAM" id="SSF161070">
    <property type="entry name" value="SNF-like"/>
    <property type="match status" value="1"/>
</dbReference>
<comment type="subcellular location">
    <subcellularLocation>
        <location evidence="1">Membrane</location>
        <topology evidence="1">Multi-pass membrane protein</topology>
    </subcellularLocation>
</comment>
<protein>
    <recommendedName>
        <fullName evidence="9">Sodium-dependent transporter</fullName>
    </recommendedName>
</protein>
<evidence type="ECO:0000256" key="4">
    <source>
        <dbReference type="ARBA" id="ARBA00022989"/>
    </source>
</evidence>
<dbReference type="PRINTS" id="PR00176">
    <property type="entry name" value="NANEUSMPORT"/>
</dbReference>
<keyword evidence="8" id="KW-1185">Reference proteome</keyword>
<evidence type="ECO:0000256" key="2">
    <source>
        <dbReference type="ARBA" id="ARBA00022448"/>
    </source>
</evidence>
<name>A0A1E5IMM3_ENDTX</name>
<reference evidence="7 8" key="1">
    <citation type="submission" date="2015-11" db="EMBL/GenBank/DDBJ databases">
        <title>Evidence for parallel genomic evolution in an endosymbiosis of termite gut flagellates.</title>
        <authorList>
            <person name="Zheng H."/>
        </authorList>
    </citation>
    <scope>NUCLEOTIDE SEQUENCE [LARGE SCALE GENOMIC DNA]</scope>
    <source>
        <strain evidence="7 8">CET450</strain>
    </source>
</reference>
<dbReference type="CDD" id="cd10336">
    <property type="entry name" value="SLC6sbd_Tyt1-Like"/>
    <property type="match status" value="1"/>
</dbReference>
<keyword evidence="5 6" id="KW-0472">Membrane</keyword>
<dbReference type="AlphaFoldDB" id="A0A1E5IMM3"/>
<feature type="transmembrane region" description="Helical" evidence="6">
    <location>
        <begin position="411"/>
        <end position="433"/>
    </location>
</feature>
<evidence type="ECO:0000256" key="6">
    <source>
        <dbReference type="SAM" id="Phobius"/>
    </source>
</evidence>
<keyword evidence="2" id="KW-0813">Transport</keyword>
<organism evidence="7 8">
    <name type="scientific">Endomicrobium trichonymphae</name>
    <dbReference type="NCBI Taxonomy" id="1408204"/>
    <lineage>
        <taxon>Bacteria</taxon>
        <taxon>Pseudomonadati</taxon>
        <taxon>Elusimicrobiota</taxon>
        <taxon>Endomicrobiia</taxon>
        <taxon>Endomicrobiales</taxon>
        <taxon>Endomicrobiaceae</taxon>
        <taxon>Candidatus Endomicrobiellum</taxon>
    </lineage>
</organism>
<feature type="transmembrane region" description="Helical" evidence="6">
    <location>
        <begin position="38"/>
        <end position="60"/>
    </location>
</feature>
<dbReference type="NCBIfam" id="NF037979">
    <property type="entry name" value="Na_transp"/>
    <property type="match status" value="1"/>
</dbReference>
<feature type="transmembrane region" description="Helical" evidence="6">
    <location>
        <begin position="218"/>
        <end position="244"/>
    </location>
</feature>
<dbReference type="Proteomes" id="UP000095237">
    <property type="component" value="Unassembled WGS sequence"/>
</dbReference>
<evidence type="ECO:0000313" key="7">
    <source>
        <dbReference type="EMBL" id="OEG71737.1"/>
    </source>
</evidence>
<dbReference type="EMBL" id="LNVX01000087">
    <property type="protein sequence ID" value="OEG71737.1"/>
    <property type="molecule type" value="Genomic_DNA"/>
</dbReference>
<feature type="transmembrane region" description="Helical" evidence="6">
    <location>
        <begin position="256"/>
        <end position="279"/>
    </location>
</feature>
<evidence type="ECO:0000256" key="1">
    <source>
        <dbReference type="ARBA" id="ARBA00004141"/>
    </source>
</evidence>
<proteinExistence type="predicted"/>
<keyword evidence="3 6" id="KW-0812">Transmembrane</keyword>
<dbReference type="PANTHER" id="PTHR42948:SF1">
    <property type="entry name" value="TRANSPORTER"/>
    <property type="match status" value="1"/>
</dbReference>
<feature type="transmembrane region" description="Helical" evidence="6">
    <location>
        <begin position="342"/>
        <end position="361"/>
    </location>
</feature>
<sequence length="436" mass="47870">MSAIKDSFSSKWGLIFAAAGSAIGLGNIWLFPYRVGEMGGAAFIIPYIICLLVLGFIAVIGEVSIGRLTGSGPVGAFKKVLEIRGKNGKMGEIFGWICVLVSLIQAIGYTLVVSWVVRFLIGSATGSAFNATNSSQYFNFVNNSQPLLWIIITVLAAGIAIVKGIEKGIERCCKFMIPAVIILLLVLAIRVVFLPQALEGYKYLLTPRWEFLFDPRTWMLALGQVFYSLSIRGSTMIVYGSYSNKSDDIISSAKNIVVLDTIASIIAALLIIPAVFAFGKDIKAGPALMFITMPDIFKGIPFGQFLMFIFFIAVFFAAITSLIGMFEVVVEVMQNKLKISRLCAVAAVCVMTAFMCNIFVVGNIRGIIDILEIHLIPFCALVSGIFFFWIVPKSMVFQEIQSGRSKPVSKWIISMGRYVFCSIVIIVYILNIFQVK</sequence>
<dbReference type="PANTHER" id="PTHR42948">
    <property type="entry name" value="TRANSPORTER"/>
    <property type="match status" value="1"/>
</dbReference>
<keyword evidence="4 6" id="KW-1133">Transmembrane helix</keyword>
<dbReference type="InterPro" id="IPR037272">
    <property type="entry name" value="SNS_sf"/>
</dbReference>
<feature type="transmembrane region" description="Helical" evidence="6">
    <location>
        <begin position="93"/>
        <end position="117"/>
    </location>
</feature>
<dbReference type="InterPro" id="IPR000175">
    <property type="entry name" value="Na/ntran_symport"/>
</dbReference>
<feature type="transmembrane region" description="Helical" evidence="6">
    <location>
        <begin position="305"/>
        <end position="330"/>
    </location>
</feature>
<gene>
    <name evidence="7" type="ORF">ATZ36_13005</name>
</gene>
<evidence type="ECO:0008006" key="9">
    <source>
        <dbReference type="Google" id="ProtNLM"/>
    </source>
</evidence>
<evidence type="ECO:0000256" key="5">
    <source>
        <dbReference type="ARBA" id="ARBA00023136"/>
    </source>
</evidence>
<feature type="transmembrane region" description="Helical" evidence="6">
    <location>
        <begin position="12"/>
        <end position="32"/>
    </location>
</feature>
<feature type="transmembrane region" description="Helical" evidence="6">
    <location>
        <begin position="147"/>
        <end position="165"/>
    </location>
</feature>
<dbReference type="Pfam" id="PF00209">
    <property type="entry name" value="SNF"/>
    <property type="match status" value="2"/>
</dbReference>
<dbReference type="InterPro" id="IPR047218">
    <property type="entry name" value="YocR/YhdH-like"/>
</dbReference>
<comment type="caution">
    <text evidence="7">The sequence shown here is derived from an EMBL/GenBank/DDBJ whole genome shotgun (WGS) entry which is preliminary data.</text>
</comment>
<accession>A0A1E5IMM3</accession>
<feature type="transmembrane region" description="Helical" evidence="6">
    <location>
        <begin position="373"/>
        <end position="391"/>
    </location>
</feature>
<feature type="transmembrane region" description="Helical" evidence="6">
    <location>
        <begin position="177"/>
        <end position="198"/>
    </location>
</feature>